<evidence type="ECO:0000256" key="3">
    <source>
        <dbReference type="ARBA" id="ARBA00022679"/>
    </source>
</evidence>
<dbReference type="PANTHER" id="PTHR12315:SF1">
    <property type="entry name" value="RNA 5'-MONOPHOSPHATE METHYLTRANSFERASE"/>
    <property type="match status" value="1"/>
</dbReference>
<comment type="similarity">
    <text evidence="1 6">Belongs to the methyltransferase superfamily.</text>
</comment>
<accession>A0A6I9WLC9</accession>
<dbReference type="AlphaFoldDB" id="A0A6I9WLC9"/>
<evidence type="ECO:0000313" key="8">
    <source>
        <dbReference type="Proteomes" id="UP000504615"/>
    </source>
</evidence>
<dbReference type="EC" id="2.1.1.-" evidence="6"/>
<keyword evidence="8" id="KW-1185">Reference proteome</keyword>
<dbReference type="Pfam" id="PF06859">
    <property type="entry name" value="Bin3"/>
    <property type="match status" value="1"/>
</dbReference>
<reference evidence="9" key="1">
    <citation type="submission" date="2025-08" db="UniProtKB">
        <authorList>
            <consortium name="RefSeq"/>
        </authorList>
    </citation>
    <scope>IDENTIFICATION</scope>
</reference>
<dbReference type="SUPFAM" id="SSF53335">
    <property type="entry name" value="S-adenosyl-L-methionine-dependent methyltransferases"/>
    <property type="match status" value="1"/>
</dbReference>
<dbReference type="RefSeq" id="XP_011643723.1">
    <property type="nucleotide sequence ID" value="XM_011645421.2"/>
</dbReference>
<dbReference type="GO" id="GO:0005737">
    <property type="term" value="C:cytoplasm"/>
    <property type="evidence" value="ECO:0007669"/>
    <property type="project" value="TreeGrafter"/>
</dbReference>
<organism evidence="8 9">
    <name type="scientific">Pogonomyrmex barbatus</name>
    <name type="common">red harvester ant</name>
    <dbReference type="NCBI Taxonomy" id="144034"/>
    <lineage>
        <taxon>Eukaryota</taxon>
        <taxon>Metazoa</taxon>
        <taxon>Ecdysozoa</taxon>
        <taxon>Arthropoda</taxon>
        <taxon>Hexapoda</taxon>
        <taxon>Insecta</taxon>
        <taxon>Pterygota</taxon>
        <taxon>Neoptera</taxon>
        <taxon>Endopterygota</taxon>
        <taxon>Hymenoptera</taxon>
        <taxon>Apocrita</taxon>
        <taxon>Aculeata</taxon>
        <taxon>Formicoidea</taxon>
        <taxon>Formicidae</taxon>
        <taxon>Myrmicinae</taxon>
        <taxon>Pogonomyrmex</taxon>
    </lineage>
</organism>
<dbReference type="InterPro" id="IPR010675">
    <property type="entry name" value="Bin3_C"/>
</dbReference>
<dbReference type="Proteomes" id="UP000504615">
    <property type="component" value="Unplaced"/>
</dbReference>
<dbReference type="InterPro" id="IPR024160">
    <property type="entry name" value="BIN3_SAM-bd_dom"/>
</dbReference>
<keyword evidence="4 5" id="KW-0949">S-adenosyl-L-methionine</keyword>
<dbReference type="GeneID" id="105431312"/>
<dbReference type="GO" id="GO:2000632">
    <property type="term" value="P:negative regulation of pre-miRNA processing"/>
    <property type="evidence" value="ECO:0007669"/>
    <property type="project" value="TreeGrafter"/>
</dbReference>
<name>A0A6I9WLC9_9HYME</name>
<protein>
    <recommendedName>
        <fullName evidence="6">RNA methyltransferase</fullName>
        <ecNumber evidence="6">2.1.1.-</ecNumber>
    </recommendedName>
</protein>
<gene>
    <name evidence="9" type="primary">LOC105431312</name>
</gene>
<dbReference type="PROSITE" id="PS51515">
    <property type="entry name" value="BIN3_SAM"/>
    <property type="match status" value="1"/>
</dbReference>
<evidence type="ECO:0000256" key="1">
    <source>
        <dbReference type="ARBA" id="ARBA00008361"/>
    </source>
</evidence>
<evidence type="ECO:0000256" key="6">
    <source>
        <dbReference type="RuleBase" id="RU367087"/>
    </source>
</evidence>
<sequence length="207" mass="24353">MGQSRNGTTPAAFVIRNYKRERLILDLTYILRDFLEETMSQNQPEISLIGIDLDPILIERARERNPRPDCVTFECLDFLSEDCGEILRGYLARMNKTRFDVAFCFSITMWIHLNHGDDGLEAFLRRVCELAEMIVVEPQPWRCYRNASRRLRRAKSEDFPLLKELKYTGDPSKHIENILTRLCDFRRVTVTAGNDWGRMLLIYERKS</sequence>
<keyword evidence="3 6" id="KW-0808">Transferase</keyword>
<evidence type="ECO:0000256" key="4">
    <source>
        <dbReference type="ARBA" id="ARBA00022691"/>
    </source>
</evidence>
<evidence type="ECO:0000256" key="2">
    <source>
        <dbReference type="ARBA" id="ARBA00022603"/>
    </source>
</evidence>
<dbReference type="InterPro" id="IPR039772">
    <property type="entry name" value="Bin3-like"/>
</dbReference>
<dbReference type="GO" id="GO:0008171">
    <property type="term" value="F:O-methyltransferase activity"/>
    <property type="evidence" value="ECO:0007669"/>
    <property type="project" value="UniProtKB-UniRule"/>
</dbReference>
<dbReference type="GO" id="GO:0008173">
    <property type="term" value="F:RNA methyltransferase activity"/>
    <property type="evidence" value="ECO:0007669"/>
    <property type="project" value="UniProtKB-UniRule"/>
</dbReference>
<dbReference type="OrthoDB" id="273070at2759"/>
<proteinExistence type="inferred from homology"/>
<feature type="domain" description="Bin3-type SAM" evidence="7">
    <location>
        <begin position="1"/>
        <end position="207"/>
    </location>
</feature>
<evidence type="ECO:0000313" key="9">
    <source>
        <dbReference type="RefSeq" id="XP_011643723.1"/>
    </source>
</evidence>
<dbReference type="Gene3D" id="3.40.50.150">
    <property type="entry name" value="Vaccinia Virus protein VP39"/>
    <property type="match status" value="1"/>
</dbReference>
<dbReference type="InterPro" id="IPR029063">
    <property type="entry name" value="SAM-dependent_MTases_sf"/>
</dbReference>
<keyword evidence="2 6" id="KW-0489">Methyltransferase</keyword>
<dbReference type="PANTHER" id="PTHR12315">
    <property type="entry name" value="BICOID-INTERACTING PROTEIN RELATED"/>
    <property type="match status" value="1"/>
</dbReference>
<evidence type="ECO:0000259" key="7">
    <source>
        <dbReference type="PROSITE" id="PS51515"/>
    </source>
</evidence>
<dbReference type="GO" id="GO:0032259">
    <property type="term" value="P:methylation"/>
    <property type="evidence" value="ECO:0007669"/>
    <property type="project" value="UniProtKB-KW"/>
</dbReference>
<evidence type="ECO:0000256" key="5">
    <source>
        <dbReference type="PROSITE-ProRule" id="PRU00848"/>
    </source>
</evidence>